<dbReference type="PANTHER" id="PTHR43747">
    <property type="entry name" value="FAD-BINDING PROTEIN"/>
    <property type="match status" value="1"/>
</dbReference>
<dbReference type="InterPro" id="IPR002938">
    <property type="entry name" value="FAD-bd"/>
</dbReference>
<evidence type="ECO:0000313" key="4">
    <source>
        <dbReference type="Proteomes" id="UP000267049"/>
    </source>
</evidence>
<feature type="domain" description="FAD-binding" evidence="2">
    <location>
        <begin position="22"/>
        <end position="367"/>
    </location>
</feature>
<organism evidence="3 4">
    <name type="scientific">Montanilutibacter psychrotolerans</name>
    <dbReference type="NCBI Taxonomy" id="1327343"/>
    <lineage>
        <taxon>Bacteria</taxon>
        <taxon>Pseudomonadati</taxon>
        <taxon>Pseudomonadota</taxon>
        <taxon>Gammaproteobacteria</taxon>
        <taxon>Lysobacterales</taxon>
        <taxon>Lysobacteraceae</taxon>
        <taxon>Montanilutibacter</taxon>
    </lineage>
</organism>
<dbReference type="EMBL" id="RIBS01000004">
    <property type="protein sequence ID" value="RNF83834.1"/>
    <property type="molecule type" value="Genomic_DNA"/>
</dbReference>
<dbReference type="InterPro" id="IPR050816">
    <property type="entry name" value="Flavin-dep_Halogenase_NPB"/>
</dbReference>
<dbReference type="RefSeq" id="WP_123088091.1">
    <property type="nucleotide sequence ID" value="NZ_RIBS01000004.1"/>
</dbReference>
<keyword evidence="4" id="KW-1185">Reference proteome</keyword>
<dbReference type="PANTHER" id="PTHR43747:SF1">
    <property type="entry name" value="SLR1998 PROTEIN"/>
    <property type="match status" value="1"/>
</dbReference>
<dbReference type="OrthoDB" id="103324at2"/>
<feature type="region of interest" description="Disordered" evidence="1">
    <location>
        <begin position="1"/>
        <end position="21"/>
    </location>
</feature>
<dbReference type="SUPFAM" id="SSF51905">
    <property type="entry name" value="FAD/NAD(P)-binding domain"/>
    <property type="match status" value="1"/>
</dbReference>
<sequence>MTESAADPSAPPRPATPSAPIDTDVLVIGGGPAGTTAATLLARKGWRVLLLEKGEHPRFHIGESLLPMNLPILERLGVLEQVKAIGTFKPGAEFPVTDDGQGNGLAYNTFRFDRALNPRFGYAYQVKREQFDEILFRHAQANGVDARERVKVESVEFGADDRPSLVRARDADGNALLVRPRYLVDASGRDALLGGQLKLKRKNPLHQSAAIFSHFTGVLRRDGEDAGNITVQRFAHGWMWLIPLQNDVMSVGAVCFPEYLKQRRGDSEAFLMKTLESEPQAWARMQDAQRVAPVHVTGNYSYTCTQMTGPGWLMVGDAYAFVDPVFSSGVYLGMNSAEQAAEVVDGSLREPRREPVLQAAMVKRLRRGLKHFTWFIYRFTTPVMQHLFNNPRNDWQVEQAVISMLAGDVFDNAAVLRRLRLFRAIYLFTALRMAPAALRGWLRRRRQVDVTVTGDTLQQGNP</sequence>
<proteinExistence type="predicted"/>
<dbReference type="GO" id="GO:0071949">
    <property type="term" value="F:FAD binding"/>
    <property type="evidence" value="ECO:0007669"/>
    <property type="project" value="InterPro"/>
</dbReference>
<dbReference type="Gene3D" id="3.50.50.60">
    <property type="entry name" value="FAD/NAD(P)-binding domain"/>
    <property type="match status" value="1"/>
</dbReference>
<dbReference type="PRINTS" id="PR00420">
    <property type="entry name" value="RNGMNOXGNASE"/>
</dbReference>
<evidence type="ECO:0000256" key="1">
    <source>
        <dbReference type="SAM" id="MobiDB-lite"/>
    </source>
</evidence>
<dbReference type="Pfam" id="PF01494">
    <property type="entry name" value="FAD_binding_3"/>
    <property type="match status" value="1"/>
</dbReference>
<dbReference type="AlphaFoldDB" id="A0A3M8SX81"/>
<gene>
    <name evidence="3" type="ORF">EER27_10770</name>
</gene>
<dbReference type="InterPro" id="IPR036188">
    <property type="entry name" value="FAD/NAD-bd_sf"/>
</dbReference>
<name>A0A3M8SX81_9GAMM</name>
<evidence type="ECO:0000259" key="2">
    <source>
        <dbReference type="Pfam" id="PF01494"/>
    </source>
</evidence>
<evidence type="ECO:0000313" key="3">
    <source>
        <dbReference type="EMBL" id="RNF83834.1"/>
    </source>
</evidence>
<reference evidence="3 4" key="1">
    <citation type="submission" date="2018-11" db="EMBL/GenBank/DDBJ databases">
        <title>Lysobacter cryohumiis sp. nov., isolated from soil in the Tianshan Mountains, Xinjiang, China.</title>
        <authorList>
            <person name="Luo Y."/>
            <person name="Sheng H."/>
        </authorList>
    </citation>
    <scope>NUCLEOTIDE SEQUENCE [LARGE SCALE GENOMIC DNA]</scope>
    <source>
        <strain evidence="3 4">ZS60</strain>
    </source>
</reference>
<comment type="caution">
    <text evidence="3">The sequence shown here is derived from an EMBL/GenBank/DDBJ whole genome shotgun (WGS) entry which is preliminary data.</text>
</comment>
<dbReference type="Proteomes" id="UP000267049">
    <property type="component" value="Unassembled WGS sequence"/>
</dbReference>
<protein>
    <submittedName>
        <fullName evidence="3">NAD(P)/FAD-dependent oxidoreductase</fullName>
    </submittedName>
</protein>
<accession>A0A3M8SX81</accession>